<dbReference type="Pfam" id="PF00067">
    <property type="entry name" value="p450"/>
    <property type="match status" value="1"/>
</dbReference>
<keyword evidence="4 10" id="KW-0349">Heme</keyword>
<feature type="transmembrane region" description="Helical" evidence="12">
    <location>
        <begin position="15"/>
        <end position="35"/>
    </location>
</feature>
<keyword evidence="12" id="KW-0472">Membrane</keyword>
<reference evidence="13" key="1">
    <citation type="journal article" date="2017" name="Comp. Biochem. Physiol. Part D Genomics Proteomics">
        <title>Genome-wide identification of 31 cytochrome P450 (CYP) genes in the freshwater rotifer Brachionus calyciflorus and analysis of their benzo[?]pyrene-induced expression patterns.</title>
        <authorList>
            <person name="Han J."/>
            <person name="Kim D.H."/>
            <person name="Kim H.S."/>
            <person name="Kim H.J."/>
            <person name="Declerck S.A.J."/>
            <person name="Hagiwara A."/>
            <person name="Lee J.S."/>
        </authorList>
    </citation>
    <scope>NUCLEOTIDE SEQUENCE</scope>
</reference>
<evidence type="ECO:0000256" key="8">
    <source>
        <dbReference type="ARBA" id="ARBA00023004"/>
    </source>
</evidence>
<dbReference type="InterPro" id="IPR050705">
    <property type="entry name" value="Cytochrome_P450_3A"/>
</dbReference>
<gene>
    <name evidence="14" type="ORF">OXX778_LOCUS19566</name>
</gene>
<dbReference type="FunFam" id="1.10.630.10:FF:000042">
    <property type="entry name" value="Cytochrome P450"/>
    <property type="match status" value="1"/>
</dbReference>
<comment type="cofactor">
    <cofactor evidence="10">
        <name>heme</name>
        <dbReference type="ChEBI" id="CHEBI:30413"/>
    </cofactor>
</comment>
<dbReference type="GO" id="GO:0020037">
    <property type="term" value="F:heme binding"/>
    <property type="evidence" value="ECO:0007669"/>
    <property type="project" value="InterPro"/>
</dbReference>
<name>A0A2H4PSH2_9BILA</name>
<dbReference type="InterPro" id="IPR001128">
    <property type="entry name" value="Cyt_P450"/>
</dbReference>
<proteinExistence type="evidence at transcript level"/>
<dbReference type="PRINTS" id="PR00385">
    <property type="entry name" value="P450"/>
</dbReference>
<dbReference type="AlphaFoldDB" id="A0A2H4PSH2"/>
<keyword evidence="12" id="KW-0812">Transmembrane</keyword>
<protein>
    <submittedName>
        <fullName evidence="13">Cytochrome p450 CYP3044B6</fullName>
    </submittedName>
</protein>
<dbReference type="PRINTS" id="PR00463">
    <property type="entry name" value="EP450I"/>
</dbReference>
<evidence type="ECO:0000256" key="4">
    <source>
        <dbReference type="ARBA" id="ARBA00022617"/>
    </source>
</evidence>
<evidence type="ECO:0000256" key="10">
    <source>
        <dbReference type="PIRSR" id="PIRSR602401-1"/>
    </source>
</evidence>
<keyword evidence="8 10" id="KW-0408">Iron</keyword>
<dbReference type="Gene3D" id="1.10.630.10">
    <property type="entry name" value="Cytochrome P450"/>
    <property type="match status" value="1"/>
</dbReference>
<evidence type="ECO:0000313" key="14">
    <source>
        <dbReference type="EMBL" id="CAF1067416.1"/>
    </source>
</evidence>
<dbReference type="EMBL" id="MF805912">
    <property type="protein sequence ID" value="ATW72298.1"/>
    <property type="molecule type" value="mRNA"/>
</dbReference>
<dbReference type="CDD" id="cd11055">
    <property type="entry name" value="CYP3A-like"/>
    <property type="match status" value="1"/>
</dbReference>
<evidence type="ECO:0000313" key="13">
    <source>
        <dbReference type="EMBL" id="ATW72298.1"/>
    </source>
</evidence>
<evidence type="ECO:0000313" key="15">
    <source>
        <dbReference type="Proteomes" id="UP000663879"/>
    </source>
</evidence>
<dbReference type="InterPro" id="IPR017972">
    <property type="entry name" value="Cyt_P450_CS"/>
</dbReference>
<feature type="binding site" description="axial binding residue" evidence="10">
    <location>
        <position position="464"/>
    </location>
    <ligand>
        <name>heme</name>
        <dbReference type="ChEBI" id="CHEBI:30413"/>
    </ligand>
    <ligandPart>
        <name>Fe</name>
        <dbReference type="ChEBI" id="CHEBI:18248"/>
    </ligandPart>
</feature>
<dbReference type="InterPro" id="IPR036396">
    <property type="entry name" value="Cyt_P450_sf"/>
</dbReference>
<evidence type="ECO:0000256" key="9">
    <source>
        <dbReference type="ARBA" id="ARBA00043906"/>
    </source>
</evidence>
<dbReference type="Proteomes" id="UP000663879">
    <property type="component" value="Unassembled WGS sequence"/>
</dbReference>
<dbReference type="OrthoDB" id="2789670at2759"/>
<dbReference type="PANTHER" id="PTHR24302:SF15">
    <property type="entry name" value="FATTY-ACID PEROXYGENASE"/>
    <property type="match status" value="1"/>
</dbReference>
<dbReference type="GO" id="GO:0005789">
    <property type="term" value="C:endoplasmic reticulum membrane"/>
    <property type="evidence" value="ECO:0007669"/>
    <property type="project" value="UniProtKB-SubCell"/>
</dbReference>
<sequence>MLRVLSGLSLTKNSILILVSTSLVFVSTSIFLKWLRMCHHFKKRKIPGPRPIPILGNFHHIIKRGMPYNDLAMIKKYGKTFGYFEGSTPVVETTDTQLLKSILIKDFNLFINRRVIEAINFEPFDHFLTLIKDDEWKNVRAILSTMFTSGKLKSMSELMINCTNELNKHFKNLTDGDGIFYVRDYFGGLSLNVICSCCFGFSIDSIKEPKNEVIVHIKKFFFDSLTKDPKFILLILFPKFANFLRQKNILEIIPKDSMNYLKALISEIIERRKNKLEFRDDFIQTMIEHEQIMTEENKSLPESEKKLSKTLSPAEIFSQAVMLLLAGYETTANTLGFIAYNLATHDIYQEKLIEEVDNVLSNYNGKISYESISEMKFMNMIIDETLRMFPPAIRTNRIASQDYEFNGMMIEKGQMVVVPIWALHYDPVIYPNPEIFDPERFNEENKRNRENSAYMPFGIGPRNCLGMRFALIEIKLALAEILSKFRFERCERTPEKIEIDSSGLARPKKPIVLRIRNRF</sequence>
<dbReference type="PROSITE" id="PS00086">
    <property type="entry name" value="CYTOCHROME_P450"/>
    <property type="match status" value="1"/>
</dbReference>
<comment type="function">
    <text evidence="9">Cytochromes P450 are a group of heme-thiolate monooxygenases. They oxidize a variety of structurally unrelated compounds, including steroids, fatty acids, and xenobiotics.</text>
</comment>
<keyword evidence="5 10" id="KW-0479">Metal-binding</keyword>
<evidence type="ECO:0000256" key="5">
    <source>
        <dbReference type="ARBA" id="ARBA00022723"/>
    </source>
</evidence>
<dbReference type="GO" id="GO:0016705">
    <property type="term" value="F:oxidoreductase activity, acting on paired donors, with incorporation or reduction of molecular oxygen"/>
    <property type="evidence" value="ECO:0007669"/>
    <property type="project" value="InterPro"/>
</dbReference>
<evidence type="ECO:0000256" key="3">
    <source>
        <dbReference type="ARBA" id="ARBA00010617"/>
    </source>
</evidence>
<organism evidence="13">
    <name type="scientific">Brachionus calyciflorus</name>
    <dbReference type="NCBI Taxonomy" id="104777"/>
    <lineage>
        <taxon>Eukaryota</taxon>
        <taxon>Metazoa</taxon>
        <taxon>Spiralia</taxon>
        <taxon>Gnathifera</taxon>
        <taxon>Rotifera</taxon>
        <taxon>Eurotatoria</taxon>
        <taxon>Monogononta</taxon>
        <taxon>Pseudotrocha</taxon>
        <taxon>Ploima</taxon>
        <taxon>Brachionidae</taxon>
        <taxon>Brachionus</taxon>
    </lineage>
</organism>
<keyword evidence="7 11" id="KW-0560">Oxidoreductase</keyword>
<dbReference type="InterPro" id="IPR002401">
    <property type="entry name" value="Cyt_P450_E_grp-I"/>
</dbReference>
<reference evidence="14" key="2">
    <citation type="submission" date="2021-02" db="EMBL/GenBank/DDBJ databases">
        <authorList>
            <person name="Nowell W R."/>
        </authorList>
    </citation>
    <scope>NUCLEOTIDE SEQUENCE</scope>
    <source>
        <strain evidence="14">Ploen Becks lab</strain>
    </source>
</reference>
<comment type="similarity">
    <text evidence="3 11">Belongs to the cytochrome P450 family.</text>
</comment>
<keyword evidence="15" id="KW-1185">Reference proteome</keyword>
<keyword evidence="12" id="KW-1133">Transmembrane helix</keyword>
<keyword evidence="11" id="KW-0503">Monooxygenase</keyword>
<dbReference type="GO" id="GO:0008395">
    <property type="term" value="F:steroid hydroxylase activity"/>
    <property type="evidence" value="ECO:0007669"/>
    <property type="project" value="TreeGrafter"/>
</dbReference>
<evidence type="ECO:0000256" key="6">
    <source>
        <dbReference type="ARBA" id="ARBA00022848"/>
    </source>
</evidence>
<evidence type="ECO:0000256" key="7">
    <source>
        <dbReference type="ARBA" id="ARBA00023002"/>
    </source>
</evidence>
<dbReference type="PANTHER" id="PTHR24302">
    <property type="entry name" value="CYTOCHROME P450 FAMILY 3"/>
    <property type="match status" value="1"/>
</dbReference>
<evidence type="ECO:0000256" key="12">
    <source>
        <dbReference type="SAM" id="Phobius"/>
    </source>
</evidence>
<evidence type="ECO:0000256" key="1">
    <source>
        <dbReference type="ARBA" id="ARBA00004174"/>
    </source>
</evidence>
<evidence type="ECO:0000256" key="11">
    <source>
        <dbReference type="RuleBase" id="RU000461"/>
    </source>
</evidence>
<dbReference type="SUPFAM" id="SSF48264">
    <property type="entry name" value="Cytochrome P450"/>
    <property type="match status" value="1"/>
</dbReference>
<accession>A0A2H4PSH2</accession>
<dbReference type="EMBL" id="CAJNOC010005999">
    <property type="protein sequence ID" value="CAF1067416.1"/>
    <property type="molecule type" value="Genomic_DNA"/>
</dbReference>
<dbReference type="GO" id="GO:0005506">
    <property type="term" value="F:iron ion binding"/>
    <property type="evidence" value="ECO:0007669"/>
    <property type="project" value="InterPro"/>
</dbReference>
<keyword evidence="6" id="KW-0492">Microsome</keyword>
<comment type="subcellular location">
    <subcellularLocation>
        <location evidence="2">Endoplasmic reticulum membrane</location>
        <topology evidence="2">Peripheral membrane protein</topology>
    </subcellularLocation>
    <subcellularLocation>
        <location evidence="1">Microsome membrane</location>
        <topology evidence="1">Peripheral membrane protein</topology>
    </subcellularLocation>
</comment>
<evidence type="ECO:0000256" key="2">
    <source>
        <dbReference type="ARBA" id="ARBA00004406"/>
    </source>
</evidence>
<keyword evidence="6" id="KW-0256">Endoplasmic reticulum</keyword>